<evidence type="ECO:0000313" key="7">
    <source>
        <dbReference type="EMBL" id="RKN64315.1"/>
    </source>
</evidence>
<reference evidence="7 8" key="1">
    <citation type="journal article" date="2007" name="Int. J. Syst. Evol. Microbiol.">
        <title>Paenibacillus ginsengarvi sp. nov., isolated from soil from ginseng cultivation.</title>
        <authorList>
            <person name="Yoon M.H."/>
            <person name="Ten L.N."/>
            <person name="Im W.T."/>
        </authorList>
    </citation>
    <scope>NUCLEOTIDE SEQUENCE [LARGE SCALE GENOMIC DNA]</scope>
    <source>
        <strain evidence="7 8">KCTC 13059</strain>
    </source>
</reference>
<keyword evidence="5" id="KW-0472">Membrane</keyword>
<feature type="domain" description="HTH araC/xylS-type" evidence="6">
    <location>
        <begin position="663"/>
        <end position="761"/>
    </location>
</feature>
<evidence type="ECO:0000256" key="5">
    <source>
        <dbReference type="SAM" id="Phobius"/>
    </source>
</evidence>
<keyword evidence="2" id="KW-0238">DNA-binding</keyword>
<feature type="compositionally biased region" description="Basic and acidic residues" evidence="4">
    <location>
        <begin position="760"/>
        <end position="770"/>
    </location>
</feature>
<keyword evidence="5" id="KW-1133">Transmembrane helix</keyword>
<keyword evidence="1" id="KW-0805">Transcription regulation</keyword>
<dbReference type="InterPro" id="IPR009057">
    <property type="entry name" value="Homeodomain-like_sf"/>
</dbReference>
<dbReference type="GO" id="GO:0043565">
    <property type="term" value="F:sequence-specific DNA binding"/>
    <property type="evidence" value="ECO:0007669"/>
    <property type="project" value="InterPro"/>
</dbReference>
<dbReference type="GO" id="GO:0003700">
    <property type="term" value="F:DNA-binding transcription factor activity"/>
    <property type="evidence" value="ECO:0007669"/>
    <property type="project" value="InterPro"/>
</dbReference>
<dbReference type="PROSITE" id="PS00041">
    <property type="entry name" value="HTH_ARAC_FAMILY_1"/>
    <property type="match status" value="1"/>
</dbReference>
<proteinExistence type="predicted"/>
<keyword evidence="3" id="KW-0804">Transcription</keyword>
<dbReference type="SMART" id="SM00342">
    <property type="entry name" value="HTH_ARAC"/>
    <property type="match status" value="1"/>
</dbReference>
<name>A0A3B0AU37_9BACL</name>
<evidence type="ECO:0000256" key="1">
    <source>
        <dbReference type="ARBA" id="ARBA00023015"/>
    </source>
</evidence>
<dbReference type="EMBL" id="RBAH01000043">
    <property type="protein sequence ID" value="RKN64315.1"/>
    <property type="molecule type" value="Genomic_DNA"/>
</dbReference>
<evidence type="ECO:0000256" key="3">
    <source>
        <dbReference type="ARBA" id="ARBA00023163"/>
    </source>
</evidence>
<evidence type="ECO:0000259" key="6">
    <source>
        <dbReference type="PROSITE" id="PS01124"/>
    </source>
</evidence>
<dbReference type="PROSITE" id="PS01124">
    <property type="entry name" value="HTH_ARAC_FAMILY_2"/>
    <property type="match status" value="1"/>
</dbReference>
<feature type="region of interest" description="Disordered" evidence="4">
    <location>
        <begin position="749"/>
        <end position="770"/>
    </location>
</feature>
<dbReference type="Gene3D" id="3.30.450.20">
    <property type="entry name" value="PAS domain"/>
    <property type="match status" value="1"/>
</dbReference>
<dbReference type="InterPro" id="IPR018060">
    <property type="entry name" value="HTH_AraC"/>
</dbReference>
<keyword evidence="8" id="KW-1185">Reference proteome</keyword>
<dbReference type="PANTHER" id="PTHR43280">
    <property type="entry name" value="ARAC-FAMILY TRANSCRIPTIONAL REGULATOR"/>
    <property type="match status" value="1"/>
</dbReference>
<dbReference type="Proteomes" id="UP000282311">
    <property type="component" value="Unassembled WGS sequence"/>
</dbReference>
<dbReference type="Gene3D" id="1.10.10.60">
    <property type="entry name" value="Homeodomain-like"/>
    <property type="match status" value="2"/>
</dbReference>
<dbReference type="AlphaFoldDB" id="A0A3B0AU37"/>
<evidence type="ECO:0000256" key="4">
    <source>
        <dbReference type="SAM" id="MobiDB-lite"/>
    </source>
</evidence>
<dbReference type="InterPro" id="IPR041522">
    <property type="entry name" value="CdaR_GGDEF"/>
</dbReference>
<protein>
    <submittedName>
        <fullName evidence="7">AraC family transcriptional regulator</fullName>
    </submittedName>
</protein>
<dbReference type="Pfam" id="PF17853">
    <property type="entry name" value="GGDEF_2"/>
    <property type="match status" value="1"/>
</dbReference>
<dbReference type="Pfam" id="PF12833">
    <property type="entry name" value="HTH_18"/>
    <property type="match status" value="1"/>
</dbReference>
<evidence type="ECO:0000256" key="2">
    <source>
        <dbReference type="ARBA" id="ARBA00023125"/>
    </source>
</evidence>
<accession>A0A3B0AU37</accession>
<comment type="caution">
    <text evidence="7">The sequence shown here is derived from an EMBL/GenBank/DDBJ whole genome shotgun (WGS) entry which is preliminary data.</text>
</comment>
<evidence type="ECO:0000313" key="8">
    <source>
        <dbReference type="Proteomes" id="UP000282311"/>
    </source>
</evidence>
<sequence length="770" mass="87467">MDMSRQLIPFFSKLPFQRKLLLSSILLSVLPVLLLGSAASYVASSSIQKEVNAKHEATLRQIELQVDSMLKRFDYMTIQIAGDVTIEKSARLGISMDEPEKLEATLDMVSTLRKYRTLSDVPFNAYLIYNKFNTVYSTSLGMLLTKDFPYYEALRQYEPSFTGSLFLPSNTYPNQNDFLIVRPVGSSSTVDGILFLEADPTRLYEMLQSVDMGDGSQLLVVNGNGRIVLSQQMQEIGTTLPAPFAKRLELKTPASTEAVAYGDERYNVSVHRSSFNDWAYVIIAPQDALTAKASLIRKVTWLIAGFLALLWGLIALFASKRLYYPIRSLLLKLPGRTKPSQDGLQQLDAFMEQVMDTNKRLDSELREQAPQLRENTLIKLLQGEWNEAEFALKSQQYDFPLHGKNGFIVCLFEVDDLMEFRTSYKGKDRSLMMYALTKLVEEVAAPQIASVTVSPSLGKIALIAGADNVGEAFESQIEQLTVRVRHQTKELFRLTLTAGVSRIRPTYRGIHESYLEAGDLLSFRHLLGRDLTISHQALESKDTLKQSARNLIKRQKTIVKRIAEGDMDSVYAEFDEMIRDIPHHLTGFKPVTGIFTNLVAEVDHLLEQLGFELTSLFAYNVYARVNELESLEQLQDWFIQEFFPALLSHYEKRNVTNQTKIVQQVVSYIQQGAEGELSLQEASSRFGVSQSQLSRMFKDEMNVNFIDYCIEVRMSRAKEWLVHSDMPIKQIAERLQYTTTQNFSRAFKQTTGMSPGQYRDSVRQRSDGFA</sequence>
<dbReference type="InterPro" id="IPR018062">
    <property type="entry name" value="HTH_AraC-typ_CS"/>
</dbReference>
<dbReference type="PANTHER" id="PTHR43280:SF10">
    <property type="entry name" value="REGULATORY PROTEIN POCR"/>
    <property type="match status" value="1"/>
</dbReference>
<gene>
    <name evidence="7" type="ORF">D7M11_34055</name>
</gene>
<dbReference type="CDD" id="cd18774">
    <property type="entry name" value="PDC2_HK_sensor"/>
    <property type="match status" value="1"/>
</dbReference>
<organism evidence="7 8">
    <name type="scientific">Paenibacillus ginsengarvi</name>
    <dbReference type="NCBI Taxonomy" id="400777"/>
    <lineage>
        <taxon>Bacteria</taxon>
        <taxon>Bacillati</taxon>
        <taxon>Bacillota</taxon>
        <taxon>Bacilli</taxon>
        <taxon>Bacillales</taxon>
        <taxon>Paenibacillaceae</taxon>
        <taxon>Paenibacillus</taxon>
    </lineage>
</organism>
<feature type="transmembrane region" description="Helical" evidence="5">
    <location>
        <begin position="299"/>
        <end position="318"/>
    </location>
</feature>
<dbReference type="SUPFAM" id="SSF46689">
    <property type="entry name" value="Homeodomain-like"/>
    <property type="match status" value="2"/>
</dbReference>
<keyword evidence="5" id="KW-0812">Transmembrane</keyword>